<gene>
    <name evidence="2" type="ORF">KZO38_04160</name>
</gene>
<protein>
    <recommendedName>
        <fullName evidence="4">Sulfate transporter</fullName>
    </recommendedName>
</protein>
<dbReference type="RefSeq" id="WP_020967854.1">
    <property type="nucleotide sequence ID" value="NZ_CAJZHJ010000029.1"/>
</dbReference>
<dbReference type="EMBL" id="JAHXCT010000002">
    <property type="protein sequence ID" value="MBW4768952.1"/>
    <property type="molecule type" value="Genomic_DNA"/>
</dbReference>
<dbReference type="Proteomes" id="UP000788426">
    <property type="component" value="Unassembled WGS sequence"/>
</dbReference>
<comment type="caution">
    <text evidence="2">The sequence shown here is derived from an EMBL/GenBank/DDBJ whole genome shotgun (WGS) entry which is preliminary data.</text>
</comment>
<reference evidence="2 3" key="1">
    <citation type="submission" date="2021-07" db="EMBL/GenBank/DDBJ databases">
        <title>Genomic diversity and antimicrobial resistance of Prevotella spp. isolated from chronic lung disease airways.</title>
        <authorList>
            <person name="Webb K.A."/>
            <person name="Olagoke O.S."/>
            <person name="Baird T."/>
            <person name="Neill J."/>
            <person name="Pham A."/>
            <person name="Wells T.J."/>
            <person name="Ramsay K.A."/>
            <person name="Bell S.C."/>
            <person name="Sarovich D.S."/>
            <person name="Price E.P."/>
        </authorList>
    </citation>
    <scope>NUCLEOTIDE SEQUENCE [LARGE SCALE GENOMIC DNA]</scope>
    <source>
        <strain evidence="2 3">SCHI0011.S.12</strain>
    </source>
</reference>
<keyword evidence="1" id="KW-0812">Transmembrane</keyword>
<accession>A0ABS6YCF3</accession>
<keyword evidence="1" id="KW-0472">Membrane</keyword>
<name>A0ABS6YCF3_9BACT</name>
<keyword evidence="1" id="KW-1133">Transmembrane helix</keyword>
<keyword evidence="3" id="KW-1185">Reference proteome</keyword>
<evidence type="ECO:0000313" key="3">
    <source>
        <dbReference type="Proteomes" id="UP000788426"/>
    </source>
</evidence>
<sequence>MGSDFSLYIIAIIALVIGVVVVKKITGCLIKSVLLLGIIGLLLYLYFMVYQH</sequence>
<evidence type="ECO:0000313" key="2">
    <source>
        <dbReference type="EMBL" id="MBW4768952.1"/>
    </source>
</evidence>
<feature type="transmembrane region" description="Helical" evidence="1">
    <location>
        <begin position="6"/>
        <end position="22"/>
    </location>
</feature>
<organism evidence="2 3">
    <name type="scientific">Hoylesella nanceiensis</name>
    <dbReference type="NCBI Taxonomy" id="425941"/>
    <lineage>
        <taxon>Bacteria</taxon>
        <taxon>Pseudomonadati</taxon>
        <taxon>Bacteroidota</taxon>
        <taxon>Bacteroidia</taxon>
        <taxon>Bacteroidales</taxon>
        <taxon>Prevotellaceae</taxon>
        <taxon>Hoylesella</taxon>
    </lineage>
</organism>
<feature type="transmembrane region" description="Helical" evidence="1">
    <location>
        <begin position="29"/>
        <end position="49"/>
    </location>
</feature>
<evidence type="ECO:0000256" key="1">
    <source>
        <dbReference type="SAM" id="Phobius"/>
    </source>
</evidence>
<proteinExistence type="predicted"/>
<evidence type="ECO:0008006" key="4">
    <source>
        <dbReference type="Google" id="ProtNLM"/>
    </source>
</evidence>